<dbReference type="InterPro" id="IPR051475">
    <property type="entry name" value="Diverse_Ion_Transporter"/>
</dbReference>
<evidence type="ECO:0000313" key="8">
    <source>
        <dbReference type="EMBL" id="MBM6923834.1"/>
    </source>
</evidence>
<protein>
    <submittedName>
        <fullName evidence="8">Citrate transporter</fullName>
    </submittedName>
</protein>
<sequence>MKRLKGDPVLLAAWGLALVSAFLVPPDREWLGYVDFHTLGLLFCLMLVMAGLQDIGFFQRLGEGILGRTRTARQLELVLVLLCFFTAMLITNDVALITFVPFAGAVLGMAGLTDRIVPVVVFQTVAANLGSMATPVGNPQNLYLYSHYGVPLDEFFGAVLPFAGLSLVLLTGALLMRRSAPLPEIPSTAGQLPPARGRLLCYLGLFLLSLAAVAKLIPVLLLVPMVMAAILLIDHRLFARVDYGLLLTFAGFFIFIGNVERIPAFRELFAALLAGREVYAAALVSQVISNVPAALLLSGFTDNARALLIGTNLGGLGTLIASMASLISYKYIALSFPEKKGKYLGFFTAVNLLFLAVLLVFYHFVMA</sequence>
<keyword evidence="4 6" id="KW-1133">Transmembrane helix</keyword>
<feature type="domain" description="Citrate transporter-like" evidence="7">
    <location>
        <begin position="13"/>
        <end position="297"/>
    </location>
</feature>
<feature type="transmembrane region" description="Helical" evidence="6">
    <location>
        <begin position="39"/>
        <end position="58"/>
    </location>
</feature>
<dbReference type="RefSeq" id="WP_204721424.1">
    <property type="nucleotide sequence ID" value="NZ_JACSNR010000008.1"/>
</dbReference>
<evidence type="ECO:0000313" key="9">
    <source>
        <dbReference type="Proteomes" id="UP000724149"/>
    </source>
</evidence>
<feature type="transmembrane region" description="Helical" evidence="6">
    <location>
        <begin position="199"/>
        <end position="231"/>
    </location>
</feature>
<keyword evidence="5 6" id="KW-0472">Membrane</keyword>
<name>A0ABS2GQJ7_9FIRM</name>
<comment type="subcellular location">
    <subcellularLocation>
        <location evidence="1">Membrane</location>
        <topology evidence="1">Multi-pass membrane protein</topology>
    </subcellularLocation>
</comment>
<dbReference type="PANTHER" id="PTHR43568:SF1">
    <property type="entry name" value="P PROTEIN"/>
    <property type="match status" value="1"/>
</dbReference>
<evidence type="ECO:0000259" key="7">
    <source>
        <dbReference type="Pfam" id="PF03600"/>
    </source>
</evidence>
<dbReference type="EMBL" id="JACSNR010000008">
    <property type="protein sequence ID" value="MBM6923834.1"/>
    <property type="molecule type" value="Genomic_DNA"/>
</dbReference>
<evidence type="ECO:0000256" key="2">
    <source>
        <dbReference type="ARBA" id="ARBA00022448"/>
    </source>
</evidence>
<dbReference type="Pfam" id="PF03600">
    <property type="entry name" value="CitMHS"/>
    <property type="match status" value="1"/>
</dbReference>
<gene>
    <name evidence="8" type="ORF">H9X81_09065</name>
</gene>
<feature type="transmembrane region" description="Helical" evidence="6">
    <location>
        <begin position="344"/>
        <end position="365"/>
    </location>
</feature>
<evidence type="ECO:0000256" key="6">
    <source>
        <dbReference type="SAM" id="Phobius"/>
    </source>
</evidence>
<dbReference type="Proteomes" id="UP000724149">
    <property type="component" value="Unassembled WGS sequence"/>
</dbReference>
<dbReference type="InterPro" id="IPR004680">
    <property type="entry name" value="Cit_transptr-like_dom"/>
</dbReference>
<keyword evidence="2" id="KW-0813">Transport</keyword>
<feature type="transmembrane region" description="Helical" evidence="6">
    <location>
        <begin position="237"/>
        <end position="257"/>
    </location>
</feature>
<keyword evidence="3 6" id="KW-0812">Transmembrane</keyword>
<organism evidence="8 9">
    <name type="scientific">Hydrogenoanaerobacterium saccharovorans</name>
    <dbReference type="NCBI Taxonomy" id="474960"/>
    <lineage>
        <taxon>Bacteria</taxon>
        <taxon>Bacillati</taxon>
        <taxon>Bacillota</taxon>
        <taxon>Clostridia</taxon>
        <taxon>Eubacteriales</taxon>
        <taxon>Oscillospiraceae</taxon>
        <taxon>Hydrogenoanaerobacterium</taxon>
    </lineage>
</organism>
<comment type="caution">
    <text evidence="8">The sequence shown here is derived from an EMBL/GenBank/DDBJ whole genome shotgun (WGS) entry which is preliminary data.</text>
</comment>
<dbReference type="PANTHER" id="PTHR43568">
    <property type="entry name" value="P PROTEIN"/>
    <property type="match status" value="1"/>
</dbReference>
<evidence type="ECO:0000256" key="5">
    <source>
        <dbReference type="ARBA" id="ARBA00023136"/>
    </source>
</evidence>
<evidence type="ECO:0000256" key="1">
    <source>
        <dbReference type="ARBA" id="ARBA00004141"/>
    </source>
</evidence>
<accession>A0ABS2GQJ7</accession>
<feature type="transmembrane region" description="Helical" evidence="6">
    <location>
        <begin position="155"/>
        <end position="176"/>
    </location>
</feature>
<proteinExistence type="predicted"/>
<evidence type="ECO:0000256" key="3">
    <source>
        <dbReference type="ARBA" id="ARBA00022692"/>
    </source>
</evidence>
<feature type="transmembrane region" description="Helical" evidence="6">
    <location>
        <begin position="78"/>
        <end position="103"/>
    </location>
</feature>
<reference evidence="8 9" key="1">
    <citation type="journal article" date="2021" name="Sci. Rep.">
        <title>The distribution of antibiotic resistance genes in chicken gut microbiota commensals.</title>
        <authorList>
            <person name="Juricova H."/>
            <person name="Matiasovicova J."/>
            <person name="Kubasova T."/>
            <person name="Cejkova D."/>
            <person name="Rychlik I."/>
        </authorList>
    </citation>
    <scope>NUCLEOTIDE SEQUENCE [LARGE SCALE GENOMIC DNA]</scope>
    <source>
        <strain evidence="8 9">An564</strain>
    </source>
</reference>
<feature type="transmembrane region" description="Helical" evidence="6">
    <location>
        <begin position="306"/>
        <end position="332"/>
    </location>
</feature>
<keyword evidence="9" id="KW-1185">Reference proteome</keyword>
<evidence type="ECO:0000256" key="4">
    <source>
        <dbReference type="ARBA" id="ARBA00022989"/>
    </source>
</evidence>